<dbReference type="InterPro" id="IPR011083">
    <property type="entry name" value="Phage_tail_collar_dom"/>
</dbReference>
<name>Q7N348_PHOLL</name>
<dbReference type="eggNOG" id="COG5301">
    <property type="taxonomic scope" value="Bacteria"/>
</dbReference>
<evidence type="ECO:0000313" key="3">
    <source>
        <dbReference type="Proteomes" id="UP000002514"/>
    </source>
</evidence>
<dbReference type="EMBL" id="BX571868">
    <property type="protein sequence ID" value="CAE15248.1"/>
    <property type="molecule type" value="Genomic_DNA"/>
</dbReference>
<dbReference type="HOGENOM" id="CLU_504181_0_0_6"/>
<evidence type="ECO:0000313" key="2">
    <source>
        <dbReference type="EMBL" id="CAE15248.1"/>
    </source>
</evidence>
<dbReference type="OrthoDB" id="6402811at2"/>
<dbReference type="InterPro" id="IPR051934">
    <property type="entry name" value="Phage_Tail_Fiber_Structural"/>
</dbReference>
<dbReference type="Proteomes" id="UP000002514">
    <property type="component" value="Chromosome"/>
</dbReference>
<dbReference type="STRING" id="243265.plu2874"/>
<feature type="domain" description="Phage tail collar" evidence="1">
    <location>
        <begin position="299"/>
        <end position="346"/>
    </location>
</feature>
<protein>
    <submittedName>
        <fullName evidence="2">Photorhabdus luminescens subsp. laumondii TTO1 complete genome segment 10/17</fullName>
    </submittedName>
</protein>
<dbReference type="InterPro" id="IPR037053">
    <property type="entry name" value="Phage_tail_collar_dom_sf"/>
</dbReference>
<dbReference type="AlphaFoldDB" id="Q7N348"/>
<dbReference type="Gene3D" id="3.90.1340.10">
    <property type="entry name" value="Phage tail collar domain"/>
    <property type="match status" value="1"/>
</dbReference>
<dbReference type="PANTHER" id="PTHR35191">
    <property type="entry name" value="PROPHAGE SIDE TAIL FIBER PROTEIN HOMOLOG STFQ-RELATED"/>
    <property type="match status" value="1"/>
</dbReference>
<dbReference type="RefSeq" id="WP_011147094.1">
    <property type="nucleotide sequence ID" value="NC_005126.1"/>
</dbReference>
<accession>Q7N348</accession>
<dbReference type="SUPFAM" id="SSF88874">
    <property type="entry name" value="Receptor-binding domain of short tail fibre protein gp12"/>
    <property type="match status" value="1"/>
</dbReference>
<dbReference type="Pfam" id="PF07484">
    <property type="entry name" value="Collar"/>
    <property type="match status" value="1"/>
</dbReference>
<dbReference type="PANTHER" id="PTHR35191:SF1">
    <property type="entry name" value="PROPHAGE SIDE TAIL FIBER PROTEIN HOMOLOG STFQ-RELATED"/>
    <property type="match status" value="1"/>
</dbReference>
<dbReference type="KEGG" id="plu:plu2874"/>
<keyword evidence="3" id="KW-1185">Reference proteome</keyword>
<gene>
    <name evidence="2" type="ordered locus">plu2874</name>
</gene>
<reference evidence="3" key="1">
    <citation type="journal article" date="2003" name="Nat. Biotechnol.">
        <title>The genome sequence of the entomopathogenic bacterium Photorhabdus luminescens.</title>
        <authorList>
            <person name="Duchaud E."/>
            <person name="Rusniok C."/>
            <person name="Frangeul L."/>
            <person name="Buchrieser C."/>
            <person name="Givaudan A."/>
            <person name="Taourit S."/>
            <person name="Bocs S."/>
            <person name="Boursaux-Eude C."/>
            <person name="Chandler M."/>
            <person name="Charles J.-F."/>
            <person name="Dassa E."/>
            <person name="Derose R."/>
            <person name="Derzelle S."/>
            <person name="Freyssinet G."/>
            <person name="Gaudriault S."/>
            <person name="Medigue C."/>
            <person name="Lanois A."/>
            <person name="Powell K."/>
            <person name="Siguier P."/>
            <person name="Vincent R."/>
            <person name="Wingate V."/>
            <person name="Zouine M."/>
            <person name="Glaser P."/>
            <person name="Boemare N."/>
            <person name="Danchin A."/>
            <person name="Kunst F."/>
        </authorList>
    </citation>
    <scope>NUCLEOTIDE SEQUENCE [LARGE SCALE GENOMIC DNA]</scope>
    <source>
        <strain evidence="3">DSM 15139 / CIP 105565 / TT01</strain>
    </source>
</reference>
<sequence>MSIVNKPDYKVFAQDAKSGEIETFPDVLRGWGVTLDRTAGKPPLEWFNAIGKRVDEWLMYLSQRGLAEWDSTVDYPQYAAVQHSGKFYVALKQNISQQPDRSQNNWQSMADFLGAPKLVLDALNTKQDKGDYATNAQLNTVSSELNKSINAANTSATNANNNANTRLSKSQNGADIPNKSEFIKNLGLVETVNKANNAVSSISGGTIKAGLNVQSVLSVGISQNKNLRISSNETADSQINLIVWGNSNRKTIFECGDKNGCLFYSHRLSSNNVELFSTGKIIPSDYSNFDARYDNVPAGVPMPYPHRYTPPGYLTCNGQTFDKSLYPKLAEAYPAGRVPDLRGEFIRGWDDSRGVDPGRVCGTWQADCIPDHNHYKVASKQLVEDLVLTGDAGWYTSSGSSTRTRSLDQNTYTGGVTEAQVIANETRPRNIAFNYIVRAV</sequence>
<organism evidence="2 3">
    <name type="scientific">Photorhabdus laumondii subsp. laumondii (strain DSM 15139 / CIP 105565 / TT01)</name>
    <name type="common">Photorhabdus luminescens subsp. laumondii</name>
    <dbReference type="NCBI Taxonomy" id="243265"/>
    <lineage>
        <taxon>Bacteria</taxon>
        <taxon>Pseudomonadati</taxon>
        <taxon>Pseudomonadota</taxon>
        <taxon>Gammaproteobacteria</taxon>
        <taxon>Enterobacterales</taxon>
        <taxon>Morganellaceae</taxon>
        <taxon>Photorhabdus</taxon>
    </lineage>
</organism>
<proteinExistence type="predicted"/>
<dbReference type="GeneID" id="48849137"/>
<evidence type="ECO:0000259" key="1">
    <source>
        <dbReference type="Pfam" id="PF07484"/>
    </source>
</evidence>